<dbReference type="EMBL" id="CAADRA010005136">
    <property type="protein sequence ID" value="VFT85738.1"/>
    <property type="molecule type" value="Genomic_DNA"/>
</dbReference>
<sequence length="239" mass="25120">MPVKRIALIHGLRHSPPPIEAAFKRIFPQARLHNILDDALASDLVAAQARHPTETVHASIRDRFLALGRYAASTGAHGILFTCSAFGPYIEAVQADLVPLPVLKPNEAMVHDLLALETTPVALVATFAPTLASMHEEIAAIVAARGGNAVDILPVHVPGALDALNAGDVARHDALIVAEVKRTLAVRCDIGAVALTQFSIGHVQDSLVKQLDGIPVLSTPASAVRAMQQRLLGGATAAQ</sequence>
<keyword evidence="3" id="KW-1185">Reference proteome</keyword>
<protein>
    <submittedName>
        <fullName evidence="2">Aste57867_8852 protein</fullName>
    </submittedName>
</protein>
<evidence type="ECO:0000313" key="1">
    <source>
        <dbReference type="EMBL" id="KAF0700674.1"/>
    </source>
</evidence>
<dbReference type="EMBL" id="VJMH01005115">
    <property type="protein sequence ID" value="KAF0700674.1"/>
    <property type="molecule type" value="Genomic_DNA"/>
</dbReference>
<reference evidence="2 3" key="1">
    <citation type="submission" date="2019-03" db="EMBL/GenBank/DDBJ databases">
        <authorList>
            <person name="Gaulin E."/>
            <person name="Dumas B."/>
        </authorList>
    </citation>
    <scope>NUCLEOTIDE SEQUENCE [LARGE SCALE GENOMIC DNA]</scope>
    <source>
        <strain evidence="2">CBS 568.67</strain>
    </source>
</reference>
<accession>A0A485KLQ6</accession>
<organism evidence="2 3">
    <name type="scientific">Aphanomyces stellatus</name>
    <dbReference type="NCBI Taxonomy" id="120398"/>
    <lineage>
        <taxon>Eukaryota</taxon>
        <taxon>Sar</taxon>
        <taxon>Stramenopiles</taxon>
        <taxon>Oomycota</taxon>
        <taxon>Saprolegniomycetes</taxon>
        <taxon>Saprolegniales</taxon>
        <taxon>Verrucalvaceae</taxon>
        <taxon>Aphanomyces</taxon>
    </lineage>
</organism>
<proteinExistence type="predicted"/>
<reference evidence="1" key="2">
    <citation type="submission" date="2019-06" db="EMBL/GenBank/DDBJ databases">
        <title>Genomics analysis of Aphanomyces spp. identifies a new class of oomycete effector associated with host adaptation.</title>
        <authorList>
            <person name="Gaulin E."/>
        </authorList>
    </citation>
    <scope>NUCLEOTIDE SEQUENCE</scope>
    <source>
        <strain evidence="1">CBS 578.67</strain>
    </source>
</reference>
<evidence type="ECO:0000313" key="3">
    <source>
        <dbReference type="Proteomes" id="UP000332933"/>
    </source>
</evidence>
<dbReference type="OrthoDB" id="65676at2759"/>
<gene>
    <name evidence="2" type="primary">Aste57867_8852</name>
    <name evidence="1" type="ORF">As57867_008817</name>
    <name evidence="2" type="ORF">ASTE57867_8852</name>
</gene>
<evidence type="ECO:0000313" key="2">
    <source>
        <dbReference type="EMBL" id="VFT85738.1"/>
    </source>
</evidence>
<dbReference type="Proteomes" id="UP000332933">
    <property type="component" value="Unassembled WGS sequence"/>
</dbReference>
<name>A0A485KLQ6_9STRA</name>
<dbReference type="AlphaFoldDB" id="A0A485KLQ6"/>